<organism evidence="1 2">
    <name type="scientific">Lysobacter hankyongensis</name>
    <dbReference type="NCBI Taxonomy" id="1176535"/>
    <lineage>
        <taxon>Bacteria</taxon>
        <taxon>Pseudomonadati</taxon>
        <taxon>Pseudomonadota</taxon>
        <taxon>Gammaproteobacteria</taxon>
        <taxon>Lysobacterales</taxon>
        <taxon>Lysobacteraceae</taxon>
        <taxon>Lysobacter</taxon>
    </lineage>
</organism>
<sequence length="145" mass="15513">MKWLLSGCLLVLLFGAGVSVLTWRFVSSNKDAWLSRGTEAVAEGERAGRDLDDRVCVDASIARLKEDGSFGTGLGARLWLSGCLRASRRADGFCDKVPPPGEIVKTIEWSASACLRHGRGNDSGCNGLMQETQKHCAEADVASSP</sequence>
<comment type="caution">
    <text evidence="1">The sequence shown here is derived from an EMBL/GenBank/DDBJ whole genome shotgun (WGS) entry which is preliminary data.</text>
</comment>
<dbReference type="Proteomes" id="UP001499959">
    <property type="component" value="Unassembled WGS sequence"/>
</dbReference>
<evidence type="ECO:0000313" key="2">
    <source>
        <dbReference type="Proteomes" id="UP001499959"/>
    </source>
</evidence>
<proteinExistence type="predicted"/>
<name>A0ABP9BC03_9GAMM</name>
<dbReference type="EMBL" id="BAABJE010000007">
    <property type="protein sequence ID" value="GAA4792077.1"/>
    <property type="molecule type" value="Genomic_DNA"/>
</dbReference>
<keyword evidence="2" id="KW-1185">Reference proteome</keyword>
<protein>
    <submittedName>
        <fullName evidence="1">Uncharacterized protein</fullName>
    </submittedName>
</protein>
<accession>A0ABP9BC03</accession>
<reference evidence="2" key="1">
    <citation type="journal article" date="2019" name="Int. J. Syst. Evol. Microbiol.">
        <title>The Global Catalogue of Microorganisms (GCM) 10K type strain sequencing project: providing services to taxonomists for standard genome sequencing and annotation.</title>
        <authorList>
            <consortium name="The Broad Institute Genomics Platform"/>
            <consortium name="The Broad Institute Genome Sequencing Center for Infectious Disease"/>
            <person name="Wu L."/>
            <person name="Ma J."/>
        </authorList>
    </citation>
    <scope>NUCLEOTIDE SEQUENCE [LARGE SCALE GENOMIC DNA]</scope>
    <source>
        <strain evidence="2">JCM 18204</strain>
    </source>
</reference>
<evidence type="ECO:0000313" key="1">
    <source>
        <dbReference type="EMBL" id="GAA4792077.1"/>
    </source>
</evidence>
<gene>
    <name evidence="1" type="ORF">GCM10023307_16760</name>
</gene>